<feature type="region of interest" description="Disordered" evidence="5">
    <location>
        <begin position="126"/>
        <end position="145"/>
    </location>
</feature>
<evidence type="ECO:0000259" key="7">
    <source>
        <dbReference type="Pfam" id="PF14197"/>
    </source>
</evidence>
<dbReference type="Proteomes" id="UP000799757">
    <property type="component" value="Unassembled WGS sequence"/>
</dbReference>
<sequence>MQSSPPHSEGKARAIRELSRSLSHSPQSIPSLSPPASDSNPTQQFEIDTDTSAFFKDADVLMSTQHGFEEETNTLPQYPGIRSTAKKMTSWQPLRSEALAPNTSMVAKEFGDFDQSMSDEELVSLEQARGGHRSNRNTPSKASSSFQAFNSLYDISPRTNNPRKSYAAETGSLRRDAQIRRASRNEVETASPRPTSTRNSPAVPANQERKRASLAQLHAKLSEDESSFMAQRPPTMTFQTTKNTRWGGPRSRDTSLQLDGLVDSVPRVEATPRSRPVTAQTATAQSFVLPDLPNLTELVSGVFQDGTPVFSKTAPPRTRFGMPRNNGRSGGRLSSHTPIDSVPIPDEEKAIFAALQLLQDKVAQMEHERAEAEKKIEEQELEIIEMRVTNQTQDRLRRSDSGLGSTDGESAGKGSWKVEKTRLDATVQTLRTKLDRSERKAAVFDIEKKRLNSERDNMAAQLGVAFQNFEEVKLDNQALRNENETLRQEVDSLRSENESLRDQIEQEQIEHRDETVQLQRQVDQTKNSTQRENATLHAELARIRAQHDENTQHLARKDMELRKARKEQIEYAKLKADNEALKAQMTNLKAKREEENRRWFEREAALKDRVERRDETIRHFQDMTQEQTNEAMRLDNDNLRQELAQLTAQQEEENQRWARKEAELKRKVEKRAGTARQMQDMTREILSIRQANDQPVNMSGSVPEGQENTFEDPVSRKSNYRREDNTRTRIRNRVQQEVRNSRTVSASQPPSFINEASRKSIKITRPSHRASLPADLSRSVSAPVSNDKRADNDSDVESTTDLSLAPRGTPYAKRGGSKSRTSLVEAPAPLDLTELSFIDGDQIAQLRRRLEEERAAMRNRASSVPLERHAQEDTVRSERQNREDTIQSQRQAEEHTSRSDRQNREDTGRSVTSTRRPSLPRKSSLKDITEKTNVTEFEDITSASNHDNVAAEPTQTRQSVADASLLSNTSRRRRSAPTEMTSAFIVPDIKISTRKQGTTKIEITQNVEDRTHDNDNCTVCRTQTNHCESHLRIPKLVPVSSRMPDDVDATLRPSRSPKEALALVVKELQDERAHLHIELAVTRAHLEAHDVSLGMRKRKEINNRIMEILRLIEIKDTQIYHLYDVLEGQTDHELTEQNVEDLTREIRAEEENVTATKKGKDKKVTIQSYIDSESEHSGHLSGDDEELPWEGFDETVSQSVNLAGLSSVY</sequence>
<proteinExistence type="predicted"/>
<evidence type="ECO:0008006" key="10">
    <source>
        <dbReference type="Google" id="ProtNLM"/>
    </source>
</evidence>
<evidence type="ECO:0000256" key="3">
    <source>
        <dbReference type="ARBA" id="ARBA00023212"/>
    </source>
</evidence>
<feature type="domain" description="PPC89 centrosome localisation" evidence="7">
    <location>
        <begin position="423"/>
        <end position="488"/>
    </location>
</feature>
<comment type="subcellular location">
    <subcellularLocation>
        <location evidence="1">Cytoplasm</location>
        <location evidence="1">Cytoskeleton</location>
        <location evidence="1">Microtubule organizing center</location>
    </subcellularLocation>
</comment>
<feature type="domain" description="Cep57 centrosome microtubule-binding" evidence="6">
    <location>
        <begin position="1049"/>
        <end position="1125"/>
    </location>
</feature>
<reference evidence="8" key="1">
    <citation type="journal article" date="2020" name="Stud. Mycol.">
        <title>101 Dothideomycetes genomes: a test case for predicting lifestyles and emergence of pathogens.</title>
        <authorList>
            <person name="Haridas S."/>
            <person name="Albert R."/>
            <person name="Binder M."/>
            <person name="Bloem J."/>
            <person name="Labutti K."/>
            <person name="Salamov A."/>
            <person name="Andreopoulos B."/>
            <person name="Baker S."/>
            <person name="Barry K."/>
            <person name="Bills G."/>
            <person name="Bluhm B."/>
            <person name="Cannon C."/>
            <person name="Castanera R."/>
            <person name="Culley D."/>
            <person name="Daum C."/>
            <person name="Ezra D."/>
            <person name="Gonzalez J."/>
            <person name="Henrissat B."/>
            <person name="Kuo A."/>
            <person name="Liang C."/>
            <person name="Lipzen A."/>
            <person name="Lutzoni F."/>
            <person name="Magnuson J."/>
            <person name="Mondo S."/>
            <person name="Nolan M."/>
            <person name="Ohm R."/>
            <person name="Pangilinan J."/>
            <person name="Park H.-J."/>
            <person name="Ramirez L."/>
            <person name="Alfaro M."/>
            <person name="Sun H."/>
            <person name="Tritt A."/>
            <person name="Yoshinaga Y."/>
            <person name="Zwiers L.-H."/>
            <person name="Turgeon B."/>
            <person name="Goodwin S."/>
            <person name="Spatafora J."/>
            <person name="Crous P."/>
            <person name="Grigoriev I."/>
        </authorList>
    </citation>
    <scope>NUCLEOTIDE SEQUENCE</scope>
    <source>
        <strain evidence="8">CBS 109.77</strain>
    </source>
</reference>
<feature type="compositionally biased region" description="Polar residues" evidence="5">
    <location>
        <begin position="20"/>
        <end position="44"/>
    </location>
</feature>
<dbReference type="InterPro" id="IPR051756">
    <property type="entry name" value="Centrosomal_MT-associated"/>
</dbReference>
<feature type="coiled-coil region" evidence="4">
    <location>
        <begin position="1132"/>
        <end position="1159"/>
    </location>
</feature>
<dbReference type="Pfam" id="PF14197">
    <property type="entry name" value="Cep57_CLD_2"/>
    <property type="match status" value="1"/>
</dbReference>
<feature type="region of interest" description="Disordered" evidence="5">
    <location>
        <begin position="153"/>
        <end position="213"/>
    </location>
</feature>
<dbReference type="Pfam" id="PF06657">
    <property type="entry name" value="Cep57_MT_bd"/>
    <property type="match status" value="1"/>
</dbReference>
<evidence type="ECO:0000256" key="1">
    <source>
        <dbReference type="ARBA" id="ARBA00004267"/>
    </source>
</evidence>
<dbReference type="PANTHER" id="PTHR19336:SF9">
    <property type="entry name" value="SPINDLE POLE BODY PROTEIN PPC89"/>
    <property type="match status" value="1"/>
</dbReference>
<name>A0A6A6XJV8_9PLEO</name>
<evidence type="ECO:0000256" key="4">
    <source>
        <dbReference type="SAM" id="Coils"/>
    </source>
</evidence>
<feature type="compositionally biased region" description="Basic and acidic residues" evidence="5">
    <location>
        <begin position="8"/>
        <end position="19"/>
    </location>
</feature>
<feature type="region of interest" description="Disordered" evidence="5">
    <location>
        <begin position="689"/>
        <end position="822"/>
    </location>
</feature>
<dbReference type="InterPro" id="IPR025925">
    <property type="entry name" value="PPC89_CLD"/>
</dbReference>
<feature type="compositionally biased region" description="Basic residues" evidence="5">
    <location>
        <begin position="759"/>
        <end position="768"/>
    </location>
</feature>
<gene>
    <name evidence="8" type="ORF">K505DRAFT_2060</name>
</gene>
<evidence type="ECO:0000256" key="2">
    <source>
        <dbReference type="ARBA" id="ARBA00022490"/>
    </source>
</evidence>
<accession>A0A6A6XJV8</accession>
<dbReference type="EMBL" id="MU001837">
    <property type="protein sequence ID" value="KAF2796195.1"/>
    <property type="molecule type" value="Genomic_DNA"/>
</dbReference>
<feature type="region of interest" description="Disordered" evidence="5">
    <location>
        <begin position="392"/>
        <end position="417"/>
    </location>
</feature>
<dbReference type="OrthoDB" id="76453at2759"/>
<feature type="compositionally biased region" description="Basic and acidic residues" evidence="5">
    <location>
        <begin position="866"/>
        <end position="908"/>
    </location>
</feature>
<feature type="compositionally biased region" description="Basic and acidic residues" evidence="5">
    <location>
        <begin position="172"/>
        <end position="187"/>
    </location>
</feature>
<feature type="coiled-coil region" evidence="4">
    <location>
        <begin position="355"/>
        <end position="389"/>
    </location>
</feature>
<feature type="compositionally biased region" description="Polar residues" evidence="5">
    <location>
        <begin position="741"/>
        <end position="751"/>
    </location>
</feature>
<dbReference type="InterPro" id="IPR024957">
    <property type="entry name" value="Cep57_MT-bd_dom"/>
</dbReference>
<organism evidence="8 9">
    <name type="scientific">Melanomma pulvis-pyrius CBS 109.77</name>
    <dbReference type="NCBI Taxonomy" id="1314802"/>
    <lineage>
        <taxon>Eukaryota</taxon>
        <taxon>Fungi</taxon>
        <taxon>Dikarya</taxon>
        <taxon>Ascomycota</taxon>
        <taxon>Pezizomycotina</taxon>
        <taxon>Dothideomycetes</taxon>
        <taxon>Pleosporomycetidae</taxon>
        <taxon>Pleosporales</taxon>
        <taxon>Melanommataceae</taxon>
        <taxon>Melanomma</taxon>
    </lineage>
</organism>
<protein>
    <recommendedName>
        <fullName evidence="10">Cep57 centrosome microtubule-binding domain-containing protein</fullName>
    </recommendedName>
</protein>
<dbReference type="AlphaFoldDB" id="A0A6A6XJV8"/>
<feature type="compositionally biased region" description="Polar residues" evidence="5">
    <location>
        <begin position="136"/>
        <end position="145"/>
    </location>
</feature>
<feature type="coiled-coil region" evidence="4">
    <location>
        <begin position="629"/>
        <end position="667"/>
    </location>
</feature>
<feature type="coiled-coil region" evidence="4">
    <location>
        <begin position="420"/>
        <end position="598"/>
    </location>
</feature>
<feature type="region of interest" description="Disordered" evidence="5">
    <location>
        <begin position="309"/>
        <end position="342"/>
    </location>
</feature>
<keyword evidence="3" id="KW-0206">Cytoskeleton</keyword>
<dbReference type="GO" id="GO:0005815">
    <property type="term" value="C:microtubule organizing center"/>
    <property type="evidence" value="ECO:0007669"/>
    <property type="project" value="UniProtKB-SubCell"/>
</dbReference>
<dbReference type="GO" id="GO:0008017">
    <property type="term" value="F:microtubule binding"/>
    <property type="evidence" value="ECO:0007669"/>
    <property type="project" value="InterPro"/>
</dbReference>
<keyword evidence="2" id="KW-0963">Cytoplasm</keyword>
<dbReference type="PANTHER" id="PTHR19336">
    <property type="entry name" value="UNCHARACTERIZED DUF1167"/>
    <property type="match status" value="1"/>
</dbReference>
<keyword evidence="4" id="KW-0175">Coiled coil</keyword>
<keyword evidence="9" id="KW-1185">Reference proteome</keyword>
<feature type="compositionally biased region" description="Polar residues" evidence="5">
    <location>
        <begin position="689"/>
        <end position="700"/>
    </location>
</feature>
<feature type="compositionally biased region" description="Polar residues" evidence="5">
    <location>
        <begin position="931"/>
        <end position="961"/>
    </location>
</feature>
<evidence type="ECO:0000313" key="9">
    <source>
        <dbReference type="Proteomes" id="UP000799757"/>
    </source>
</evidence>
<evidence type="ECO:0000259" key="6">
    <source>
        <dbReference type="Pfam" id="PF06657"/>
    </source>
</evidence>
<feature type="region of interest" description="Disordered" evidence="5">
    <location>
        <begin position="1"/>
        <end position="44"/>
    </location>
</feature>
<evidence type="ECO:0000256" key="5">
    <source>
        <dbReference type="SAM" id="MobiDB-lite"/>
    </source>
</evidence>
<evidence type="ECO:0000313" key="8">
    <source>
        <dbReference type="EMBL" id="KAF2796195.1"/>
    </source>
</evidence>
<feature type="region of interest" description="Disordered" evidence="5">
    <location>
        <begin position="857"/>
        <end position="978"/>
    </location>
</feature>